<dbReference type="PROSITE" id="PS51935">
    <property type="entry name" value="NLPC_P60"/>
    <property type="match status" value="1"/>
</dbReference>
<keyword evidence="2" id="KW-0645">Protease</keyword>
<evidence type="ECO:0000259" key="5">
    <source>
        <dbReference type="PROSITE" id="PS51935"/>
    </source>
</evidence>
<comment type="similarity">
    <text evidence="1">Belongs to the peptidase C40 family.</text>
</comment>
<dbReference type="InterPro" id="IPR038765">
    <property type="entry name" value="Papain-like_cys_pep_sf"/>
</dbReference>
<dbReference type="CDD" id="cd13399">
    <property type="entry name" value="Slt35-like"/>
    <property type="match status" value="1"/>
</dbReference>
<dbReference type="SUPFAM" id="SSF54001">
    <property type="entry name" value="Cysteine proteinases"/>
    <property type="match status" value="1"/>
</dbReference>
<accession>A0A5S4GPU0</accession>
<dbReference type="EMBL" id="VCKZ01000189">
    <property type="protein sequence ID" value="TMR34975.1"/>
    <property type="molecule type" value="Genomic_DNA"/>
</dbReference>
<keyword evidence="3" id="KW-0378">Hydrolase</keyword>
<comment type="caution">
    <text evidence="6">The sequence shown here is derived from an EMBL/GenBank/DDBJ whole genome shotgun (WGS) entry which is preliminary data.</text>
</comment>
<evidence type="ECO:0000256" key="1">
    <source>
        <dbReference type="ARBA" id="ARBA00007074"/>
    </source>
</evidence>
<evidence type="ECO:0000313" key="7">
    <source>
        <dbReference type="Proteomes" id="UP000305238"/>
    </source>
</evidence>
<protein>
    <recommendedName>
        <fullName evidence="5">NlpC/P60 domain-containing protein</fullName>
    </recommendedName>
</protein>
<organism evidence="6 7">
    <name type="scientific">Actinomadura geliboluensis</name>
    <dbReference type="NCBI Taxonomy" id="882440"/>
    <lineage>
        <taxon>Bacteria</taxon>
        <taxon>Bacillati</taxon>
        <taxon>Actinomycetota</taxon>
        <taxon>Actinomycetes</taxon>
        <taxon>Streptosporangiales</taxon>
        <taxon>Thermomonosporaceae</taxon>
        <taxon>Actinomadura</taxon>
    </lineage>
</organism>
<dbReference type="OrthoDB" id="5244330at2"/>
<keyword evidence="7" id="KW-1185">Reference proteome</keyword>
<dbReference type="InterPro" id="IPR000064">
    <property type="entry name" value="NLP_P60_dom"/>
</dbReference>
<dbReference type="Pfam" id="PF13406">
    <property type="entry name" value="SLT_2"/>
    <property type="match status" value="1"/>
</dbReference>
<dbReference type="InterPro" id="IPR031304">
    <property type="entry name" value="SLT_2"/>
</dbReference>
<evidence type="ECO:0000256" key="2">
    <source>
        <dbReference type="ARBA" id="ARBA00022670"/>
    </source>
</evidence>
<evidence type="ECO:0000313" key="6">
    <source>
        <dbReference type="EMBL" id="TMR34975.1"/>
    </source>
</evidence>
<dbReference type="GO" id="GO:0006508">
    <property type="term" value="P:proteolysis"/>
    <property type="evidence" value="ECO:0007669"/>
    <property type="project" value="UniProtKB-KW"/>
</dbReference>
<keyword evidence="4" id="KW-0788">Thiol protease</keyword>
<dbReference type="Gene3D" id="3.90.1720.10">
    <property type="entry name" value="endopeptidase domain like (from Nostoc punctiforme)"/>
    <property type="match status" value="1"/>
</dbReference>
<sequence>MPLVVGAAAALLGLVAVLVAVLGAVLPGSGSESGACQPAPGESVSDIPPAYLRLYRAAGSRYGIGWHLLAGVGKVESDHGRGTGPGISSGRNHAGAAGPMQFMPGTWAAFGVDGNHDGRKDVYDPADAIPAAARYLKHGGAPERVRAALFQYNHSHAYVDKVLQQARSYARGGAGQPEAAQPRATPAACEGAFPALPPGPAAAKAIAYARTQLGRPYVWGATGPRAFDCSGLTYAAYRAAGIAIPRVSGAQWRHGPRIPGGREQPGDLVFFNSGPGTSNNNPGHVGLVIGGGKMIAAPHTGTVVQVQSYRRSTLLGFTRPTAHRKAETRARGAGR</sequence>
<dbReference type="PANTHER" id="PTHR47359:SF3">
    <property type="entry name" value="NLP_P60 DOMAIN-CONTAINING PROTEIN-RELATED"/>
    <property type="match status" value="1"/>
</dbReference>
<reference evidence="6 7" key="1">
    <citation type="submission" date="2019-05" db="EMBL/GenBank/DDBJ databases">
        <title>Draft genome sequence of Actinomadura geliboluensis A8036.</title>
        <authorList>
            <person name="Saricaoglu S."/>
            <person name="Isik K."/>
        </authorList>
    </citation>
    <scope>NUCLEOTIDE SEQUENCE [LARGE SCALE GENOMIC DNA]</scope>
    <source>
        <strain evidence="6 7">A8036</strain>
    </source>
</reference>
<dbReference type="Proteomes" id="UP000305238">
    <property type="component" value="Unassembled WGS sequence"/>
</dbReference>
<dbReference type="Pfam" id="PF00877">
    <property type="entry name" value="NLPC_P60"/>
    <property type="match status" value="1"/>
</dbReference>
<evidence type="ECO:0000256" key="4">
    <source>
        <dbReference type="ARBA" id="ARBA00022807"/>
    </source>
</evidence>
<proteinExistence type="inferred from homology"/>
<evidence type="ECO:0000256" key="3">
    <source>
        <dbReference type="ARBA" id="ARBA00022801"/>
    </source>
</evidence>
<dbReference type="Gene3D" id="1.10.530.10">
    <property type="match status" value="1"/>
</dbReference>
<gene>
    <name evidence="6" type="ORF">ETD96_24035</name>
</gene>
<dbReference type="AlphaFoldDB" id="A0A5S4GPU0"/>
<dbReference type="InterPro" id="IPR023346">
    <property type="entry name" value="Lysozyme-like_dom_sf"/>
</dbReference>
<dbReference type="SUPFAM" id="SSF53955">
    <property type="entry name" value="Lysozyme-like"/>
    <property type="match status" value="1"/>
</dbReference>
<dbReference type="InterPro" id="IPR051794">
    <property type="entry name" value="PG_Endopeptidase_C40"/>
</dbReference>
<feature type="domain" description="NlpC/P60" evidence="5">
    <location>
        <begin position="199"/>
        <end position="326"/>
    </location>
</feature>
<name>A0A5S4GPU0_9ACTN</name>
<dbReference type="GO" id="GO:0008234">
    <property type="term" value="F:cysteine-type peptidase activity"/>
    <property type="evidence" value="ECO:0007669"/>
    <property type="project" value="UniProtKB-KW"/>
</dbReference>
<dbReference type="PANTHER" id="PTHR47359">
    <property type="entry name" value="PEPTIDOGLYCAN DL-ENDOPEPTIDASE CWLO"/>
    <property type="match status" value="1"/>
</dbReference>
<dbReference type="RefSeq" id="WP_138638740.1">
    <property type="nucleotide sequence ID" value="NZ_VCKZ01000189.1"/>
</dbReference>